<gene>
    <name evidence="6" type="ORF">NUM_40580</name>
</gene>
<dbReference type="AlphaFoldDB" id="A0A8J4ADY6"/>
<evidence type="ECO:0000256" key="1">
    <source>
        <dbReference type="ARBA" id="ARBA00009437"/>
    </source>
</evidence>
<protein>
    <submittedName>
        <fullName evidence="6">LysR family transcriptional regulator</fullName>
    </submittedName>
</protein>
<comment type="caution">
    <text evidence="6">The sequence shown here is derived from an EMBL/GenBank/DDBJ whole genome shotgun (WGS) entry which is preliminary data.</text>
</comment>
<evidence type="ECO:0000313" key="6">
    <source>
        <dbReference type="EMBL" id="GIL28804.1"/>
    </source>
</evidence>
<dbReference type="Pfam" id="PF00126">
    <property type="entry name" value="HTH_1"/>
    <property type="match status" value="1"/>
</dbReference>
<dbReference type="SUPFAM" id="SSF46785">
    <property type="entry name" value="Winged helix' DNA-binding domain"/>
    <property type="match status" value="1"/>
</dbReference>
<dbReference type="RefSeq" id="WP_308440581.1">
    <property type="nucleotide sequence ID" value="NZ_BOPO01000077.1"/>
</dbReference>
<dbReference type="PROSITE" id="PS50931">
    <property type="entry name" value="HTH_LYSR"/>
    <property type="match status" value="1"/>
</dbReference>
<dbReference type="Proteomes" id="UP000614996">
    <property type="component" value="Unassembled WGS sequence"/>
</dbReference>
<dbReference type="InterPro" id="IPR036390">
    <property type="entry name" value="WH_DNA-bd_sf"/>
</dbReference>
<keyword evidence="2" id="KW-0805">Transcription regulation</keyword>
<dbReference type="InterPro" id="IPR000847">
    <property type="entry name" value="LysR_HTH_N"/>
</dbReference>
<keyword evidence="3" id="KW-0238">DNA-binding</keyword>
<evidence type="ECO:0000256" key="4">
    <source>
        <dbReference type="ARBA" id="ARBA00023163"/>
    </source>
</evidence>
<evidence type="ECO:0000256" key="2">
    <source>
        <dbReference type="ARBA" id="ARBA00023015"/>
    </source>
</evidence>
<dbReference type="PANTHER" id="PTHR30346">
    <property type="entry name" value="TRANSCRIPTIONAL DUAL REGULATOR HCAR-RELATED"/>
    <property type="match status" value="1"/>
</dbReference>
<dbReference type="PANTHER" id="PTHR30346:SF0">
    <property type="entry name" value="HCA OPERON TRANSCRIPTIONAL ACTIVATOR HCAR"/>
    <property type="match status" value="1"/>
</dbReference>
<evidence type="ECO:0000259" key="5">
    <source>
        <dbReference type="PROSITE" id="PS50931"/>
    </source>
</evidence>
<organism evidence="6 7">
    <name type="scientific">Actinocatenispora comari</name>
    <dbReference type="NCBI Taxonomy" id="2807577"/>
    <lineage>
        <taxon>Bacteria</taxon>
        <taxon>Bacillati</taxon>
        <taxon>Actinomycetota</taxon>
        <taxon>Actinomycetes</taxon>
        <taxon>Micromonosporales</taxon>
        <taxon>Micromonosporaceae</taxon>
        <taxon>Actinocatenispora</taxon>
    </lineage>
</organism>
<sequence length="282" mass="30050">MDRLETRELAYFLAVAEELHFGRAAARLGIAQPALSRSVARLERRLGVGLFERTSRSVALTPSGRALVEDARYALDAVSAAAHRAQRAGAVEPRLVLAIKVGGDGGRLPDLLAAYQREPDVLPVHVIFAADRCASLRDGRADAALLYDPIDDLRGFDTQPLLTDPPVAVLPTAHPLADRTGIRMDELRGETVHRRDDNVVGSIDELMHRIALGQLVAVLPRSLTVPLRADLAAVPVTDAAPLTLVLAWPGYSTAPSVAALARAAESVHRAGPEPGTAGPPIR</sequence>
<dbReference type="InterPro" id="IPR036388">
    <property type="entry name" value="WH-like_DNA-bd_sf"/>
</dbReference>
<evidence type="ECO:0000256" key="3">
    <source>
        <dbReference type="ARBA" id="ARBA00023125"/>
    </source>
</evidence>
<proteinExistence type="inferred from homology"/>
<keyword evidence="7" id="KW-1185">Reference proteome</keyword>
<dbReference type="SUPFAM" id="SSF53850">
    <property type="entry name" value="Periplasmic binding protein-like II"/>
    <property type="match status" value="1"/>
</dbReference>
<dbReference type="Gene3D" id="1.10.10.10">
    <property type="entry name" value="Winged helix-like DNA-binding domain superfamily/Winged helix DNA-binding domain"/>
    <property type="match status" value="1"/>
</dbReference>
<dbReference type="EMBL" id="BOPO01000077">
    <property type="protein sequence ID" value="GIL28804.1"/>
    <property type="molecule type" value="Genomic_DNA"/>
</dbReference>
<dbReference type="GO" id="GO:0003700">
    <property type="term" value="F:DNA-binding transcription factor activity"/>
    <property type="evidence" value="ECO:0007669"/>
    <property type="project" value="InterPro"/>
</dbReference>
<comment type="similarity">
    <text evidence="1">Belongs to the LysR transcriptional regulatory family.</text>
</comment>
<evidence type="ECO:0000313" key="7">
    <source>
        <dbReference type="Proteomes" id="UP000614996"/>
    </source>
</evidence>
<accession>A0A8J4ADY6</accession>
<feature type="domain" description="HTH lysR-type" evidence="5">
    <location>
        <begin position="4"/>
        <end position="61"/>
    </location>
</feature>
<reference evidence="7" key="1">
    <citation type="journal article" date="2021" name="Int. J. Syst. Evol. Microbiol.">
        <title>Actinocatenispora comari sp. nov., an endophytic actinomycete isolated from aerial parts of Comarum salesowianum.</title>
        <authorList>
            <person name="Oyunbileg N."/>
            <person name="Iizaka Y."/>
            <person name="Hamada M."/>
            <person name="Davaapurev B.O."/>
            <person name="Fukumoto A."/>
            <person name="Tsetseg B."/>
            <person name="Kato F."/>
            <person name="Tamura T."/>
            <person name="Batkhuu J."/>
            <person name="Anzai Y."/>
        </authorList>
    </citation>
    <scope>NUCLEOTIDE SEQUENCE [LARGE SCALE GENOMIC DNA]</scope>
    <source>
        <strain evidence="7">NUM-2625</strain>
    </source>
</reference>
<dbReference type="Gene3D" id="3.40.190.10">
    <property type="entry name" value="Periplasmic binding protein-like II"/>
    <property type="match status" value="2"/>
</dbReference>
<dbReference type="GO" id="GO:0032993">
    <property type="term" value="C:protein-DNA complex"/>
    <property type="evidence" value="ECO:0007669"/>
    <property type="project" value="TreeGrafter"/>
</dbReference>
<dbReference type="GO" id="GO:0003677">
    <property type="term" value="F:DNA binding"/>
    <property type="evidence" value="ECO:0007669"/>
    <property type="project" value="UniProtKB-KW"/>
</dbReference>
<keyword evidence="4" id="KW-0804">Transcription</keyword>
<dbReference type="PRINTS" id="PR00039">
    <property type="entry name" value="HTHLYSR"/>
</dbReference>
<dbReference type="Pfam" id="PF03466">
    <property type="entry name" value="LysR_substrate"/>
    <property type="match status" value="1"/>
</dbReference>
<name>A0A8J4ADY6_9ACTN</name>
<dbReference type="InterPro" id="IPR005119">
    <property type="entry name" value="LysR_subst-bd"/>
</dbReference>
<dbReference type="FunFam" id="1.10.10.10:FF:000001">
    <property type="entry name" value="LysR family transcriptional regulator"/>
    <property type="match status" value="1"/>
</dbReference>